<dbReference type="EC" id="6.2.1.45" evidence="4"/>
<dbReference type="GO" id="GO:0004839">
    <property type="term" value="F:ubiquitin activating enzyme activity"/>
    <property type="evidence" value="ECO:0007669"/>
    <property type="project" value="UniProtKB-EC"/>
</dbReference>
<accession>D8LYR7</accession>
<keyword evidence="7" id="KW-0833">Ubl conjugation pathway</keyword>
<dbReference type="Pfam" id="PF16190">
    <property type="entry name" value="E1_FCCH"/>
    <property type="match status" value="1"/>
</dbReference>
<dbReference type="GO" id="GO:0031510">
    <property type="term" value="C:SUMO activating enzyme complex"/>
    <property type="evidence" value="ECO:0007669"/>
    <property type="project" value="TreeGrafter"/>
</dbReference>
<evidence type="ECO:0000256" key="6">
    <source>
        <dbReference type="ARBA" id="ARBA00022741"/>
    </source>
</evidence>
<dbReference type="Pfam" id="PF00899">
    <property type="entry name" value="ThiF"/>
    <property type="match status" value="1"/>
</dbReference>
<dbReference type="AlphaFoldDB" id="D8LYR7"/>
<dbReference type="InterPro" id="IPR045886">
    <property type="entry name" value="ThiF/MoeB/HesA"/>
</dbReference>
<dbReference type="EMBL" id="FN668639">
    <property type="protein sequence ID" value="CBK20722.2"/>
    <property type="molecule type" value="Genomic_DNA"/>
</dbReference>
<evidence type="ECO:0000256" key="5">
    <source>
        <dbReference type="ARBA" id="ARBA00022598"/>
    </source>
</evidence>
<dbReference type="PANTHER" id="PTHR10953">
    <property type="entry name" value="UBIQUITIN-ACTIVATING ENZYME E1"/>
    <property type="match status" value="1"/>
</dbReference>
<evidence type="ECO:0000256" key="3">
    <source>
        <dbReference type="ARBA" id="ARBA00005673"/>
    </source>
</evidence>
<dbReference type="Gene3D" id="3.50.50.80">
    <property type="entry name" value="Ubiquitin-activating enzyme E1, inactive adenylation domain, subdomain 1"/>
    <property type="match status" value="1"/>
</dbReference>
<keyword evidence="11" id="KW-1185">Reference proteome</keyword>
<dbReference type="FunFam" id="3.40.50.720:FF:000015">
    <property type="entry name" value="Ubiquitin-activating enzyme E1 1"/>
    <property type="match status" value="1"/>
</dbReference>
<dbReference type="InterPro" id="IPR038252">
    <property type="entry name" value="UBA_E1_C_sf"/>
</dbReference>
<organism evidence="10">
    <name type="scientific">Blastocystis hominis</name>
    <dbReference type="NCBI Taxonomy" id="12968"/>
    <lineage>
        <taxon>Eukaryota</taxon>
        <taxon>Sar</taxon>
        <taxon>Stramenopiles</taxon>
        <taxon>Bigyra</taxon>
        <taxon>Opalozoa</taxon>
        <taxon>Opalinata</taxon>
        <taxon>Blastocystidae</taxon>
        <taxon>Blastocystis</taxon>
    </lineage>
</organism>
<dbReference type="InterPro" id="IPR042449">
    <property type="entry name" value="Ub-E1_IAD_1"/>
</dbReference>
<dbReference type="InterPro" id="IPR032418">
    <property type="entry name" value="E1_FCCH"/>
</dbReference>
<dbReference type="InParanoid" id="D8LYR7"/>
<comment type="similarity">
    <text evidence="3">Belongs to the ubiquitin-activating E1 family.</text>
</comment>
<name>D8LYR7_BLAHO</name>
<dbReference type="InterPro" id="IPR035985">
    <property type="entry name" value="Ubiquitin-activating_enz"/>
</dbReference>
<dbReference type="FunCoup" id="D8LYR7">
    <property type="interactions" value="365"/>
</dbReference>
<dbReference type="InterPro" id="IPR019572">
    <property type="entry name" value="UBA_E1_SCCH"/>
</dbReference>
<dbReference type="Pfam" id="PF09358">
    <property type="entry name" value="E1_UFD"/>
    <property type="match status" value="1"/>
</dbReference>
<dbReference type="SMART" id="SM00985">
    <property type="entry name" value="UBA_e1_C"/>
    <property type="match status" value="1"/>
</dbReference>
<dbReference type="OrthoDB" id="10252231at2759"/>
<comment type="pathway">
    <text evidence="2">Protein modification; protein ubiquitination.</text>
</comment>
<dbReference type="RefSeq" id="XP_012894770.1">
    <property type="nucleotide sequence ID" value="XM_013039316.1"/>
</dbReference>
<dbReference type="InterPro" id="IPR042063">
    <property type="entry name" value="Ubi_acti_E1_SCCH"/>
</dbReference>
<comment type="catalytic activity">
    <reaction evidence="1">
        <text>ATP + ubiquitin + [E1 ubiquitin-activating enzyme]-L-cysteine = AMP + diphosphate + S-ubiquitinyl-[E1 ubiquitin-activating enzyme]-L-cysteine.</text>
        <dbReference type="EC" id="6.2.1.45"/>
    </reaction>
</comment>
<dbReference type="InterPro" id="IPR042302">
    <property type="entry name" value="E1_FCCH_sf"/>
</dbReference>
<dbReference type="PRINTS" id="PR01849">
    <property type="entry name" value="UBIQUITINACT"/>
</dbReference>
<gene>
    <name evidence="10" type="ORF">GSBLH_T00001002001</name>
</gene>
<dbReference type="NCBIfam" id="TIGR01408">
    <property type="entry name" value="Ube1"/>
    <property type="match status" value="1"/>
</dbReference>
<evidence type="ECO:0000259" key="9">
    <source>
        <dbReference type="SMART" id="SM00985"/>
    </source>
</evidence>
<dbReference type="Proteomes" id="UP000008312">
    <property type="component" value="Unassembled WGS sequence"/>
</dbReference>
<dbReference type="GO" id="GO:0019948">
    <property type="term" value="F:SUMO activating enzyme activity"/>
    <property type="evidence" value="ECO:0007669"/>
    <property type="project" value="TreeGrafter"/>
</dbReference>
<dbReference type="Pfam" id="PF10585">
    <property type="entry name" value="UBA_E1_SCCH"/>
    <property type="match status" value="1"/>
</dbReference>
<dbReference type="Gene3D" id="3.10.290.60">
    <property type="entry name" value="Ubiquitin-activating enzyme E1, UFD domain"/>
    <property type="match status" value="1"/>
</dbReference>
<dbReference type="PROSITE" id="PS00536">
    <property type="entry name" value="UBIQUITIN_ACTIVAT_1"/>
    <property type="match status" value="1"/>
</dbReference>
<evidence type="ECO:0000256" key="7">
    <source>
        <dbReference type="ARBA" id="ARBA00022786"/>
    </source>
</evidence>
<evidence type="ECO:0000256" key="4">
    <source>
        <dbReference type="ARBA" id="ARBA00012990"/>
    </source>
</evidence>
<dbReference type="InterPro" id="IPR018074">
    <property type="entry name" value="UBQ-activ_enz_E1_CS"/>
</dbReference>
<reference evidence="10" key="1">
    <citation type="submission" date="2010-02" db="EMBL/GenBank/DDBJ databases">
        <title>Sequencing and annotation of the Blastocystis hominis genome.</title>
        <authorList>
            <person name="Wincker P."/>
        </authorList>
    </citation>
    <scope>NUCLEOTIDE SEQUENCE</scope>
    <source>
        <strain evidence="10">Singapore isolate B</strain>
    </source>
</reference>
<keyword evidence="6" id="KW-0547">Nucleotide-binding</keyword>
<dbReference type="FunFam" id="3.50.50.80:FF:000001">
    <property type="entry name" value="ubiquitin-like modifier-activating enzyme 1"/>
    <property type="match status" value="1"/>
</dbReference>
<protein>
    <recommendedName>
        <fullName evidence="4">E1 ubiquitin-activating enzyme</fullName>
        <ecNumber evidence="4">6.2.1.45</ecNumber>
    </recommendedName>
</protein>
<dbReference type="Pfam" id="PF16191">
    <property type="entry name" value="E1_4HB"/>
    <property type="match status" value="1"/>
</dbReference>
<keyword evidence="8" id="KW-0067">ATP-binding</keyword>
<keyword evidence="5" id="KW-0436">Ligase</keyword>
<dbReference type="InterPro" id="IPR000011">
    <property type="entry name" value="UBQ/SUMO-activ_enz_E1-like"/>
</dbReference>
<dbReference type="InterPro" id="IPR000594">
    <property type="entry name" value="ThiF_NAD_FAD-bd"/>
</dbReference>
<dbReference type="Gene3D" id="3.40.50.720">
    <property type="entry name" value="NAD(P)-binding Rossmann-like Domain"/>
    <property type="match status" value="1"/>
</dbReference>
<feature type="domain" description="Ubiquitin-activating enzyme E1 C-terminal" evidence="9">
    <location>
        <begin position="859"/>
        <end position="988"/>
    </location>
</feature>
<sequence>MEDQKIDESLYSRQLYVLGEDAMKKMGHSSALIIGMKGLGVEIAKNIILAGIKNVAIFDNEAACIKDLSTNFYITEEDLGKPRAEICLPKLRDLNPFVTVTRREEEITEDYIRTFRVVVATNLPNKEQETLDAICHANNVCFMGVNNYGLAVRIFCDFGESFYVSDIDDSEPGTVLVGDISRDKEGLVTITEDRHPFQDGDLVTFSDIRGMVELNGCAPRAVHVLGPQQFTIGDTSSLSPYESFGWCTLVKQPKTLRFLELRKANRHPADILYTDFGKMDHAMALHTAVLALDRFMERFGHVPRPWNDEDAGIFVELAHEVSQSIDEDLRPAELNETVLRTFAMTCCGEICPITAAFGGIAGQEVLKACSGKFTPIKQFLYYDAFEALPPREDHSDCREIGSRYDGQIVVFGETLQEKLAESRVFLVGAGAIGCEMLKNLALMGVGTAGEGAILVTDMDRIERSNLSRQFLFRNTDIGQSKAGTAVRAIRSMNPEVKCEFFETKVGPETENVFSDAFFERLTFVCNALDNVEARKYVDSRCVRFDKPLLESGTLGTRGNTQIVVPFVTESYGATNDPQGEDSAVQLKNYPYKIEHTIQWARDTFEGLFAQSIQTLGSYRDTRGYLDSIAEKVDVHDEAVRQLHELLVDSPCVSFDDCVRWAAKLFRKLFYTEIRQLVYQFPRDFVDSNGNKFWSGNKLYPNAIEFDETNPVHVDFVRFAAYLHAENLGIPKIEDDSHLLEVLRTIEFPAFVPDTNTTNTNEIIAKLTAELPNPAVLQSVRSIPAEFEKDDDANHHIDFIAACANLRAANYGITQADRNTVKKISGKIIPAISTTTAFVTGTVAVELFKLTAGMKEIEAYRSCFANLSIPAVYFSEPGACEKLTAGKKTFTEWDHVTLRKADGKTFKALAEYLLREFEVNLDAVYCGSFRLYDAYDTKDRENREIVEVYREVTKKETEPWMRYIEVLAFCSPEGAEDDLMADDVDLPSIFVEI</sequence>
<dbReference type="InterPro" id="IPR018965">
    <property type="entry name" value="Ub-activating_enz_E1_C"/>
</dbReference>
<dbReference type="Gene3D" id="3.40.50.12550">
    <property type="entry name" value="Ubiquitin-activating enzyme E1, inactive adenylation domain, subdomain 2"/>
    <property type="match status" value="1"/>
</dbReference>
<evidence type="ECO:0000256" key="2">
    <source>
        <dbReference type="ARBA" id="ARBA00004906"/>
    </source>
</evidence>
<dbReference type="Gene3D" id="2.40.30.180">
    <property type="entry name" value="Ubiquitin-activating enzyme E1, FCCH domain"/>
    <property type="match status" value="1"/>
</dbReference>
<dbReference type="GO" id="GO:0016925">
    <property type="term" value="P:protein sumoylation"/>
    <property type="evidence" value="ECO:0007669"/>
    <property type="project" value="TreeGrafter"/>
</dbReference>
<dbReference type="UniPathway" id="UPA00143"/>
<proteinExistence type="inferred from homology"/>
<evidence type="ECO:0000313" key="11">
    <source>
        <dbReference type="Proteomes" id="UP000008312"/>
    </source>
</evidence>
<dbReference type="GeneID" id="24918286"/>
<dbReference type="OMA" id="GANLHAF"/>
<dbReference type="FunFam" id="2.40.30.180:FF:000001">
    <property type="entry name" value="ubiquitin-like modifier-activating enzyme 1"/>
    <property type="match status" value="1"/>
</dbReference>
<dbReference type="PANTHER" id="PTHR10953:SF4">
    <property type="entry name" value="UBIQUITIN-ACTIVATING ENZYME E1 C-TERMINAL DOMAIN-CONTAINING PROTEIN"/>
    <property type="match status" value="1"/>
</dbReference>
<dbReference type="InterPro" id="IPR032420">
    <property type="entry name" value="E1_4HB"/>
</dbReference>
<dbReference type="InterPro" id="IPR018075">
    <property type="entry name" value="UBQ-activ_enz_E1"/>
</dbReference>
<dbReference type="SUPFAM" id="SSF69572">
    <property type="entry name" value="Activating enzymes of the ubiquitin-like proteins"/>
    <property type="match status" value="2"/>
</dbReference>
<dbReference type="GO" id="GO:0005737">
    <property type="term" value="C:cytoplasm"/>
    <property type="evidence" value="ECO:0007669"/>
    <property type="project" value="TreeGrafter"/>
</dbReference>
<dbReference type="Gene3D" id="1.10.10.2660">
    <property type="entry name" value="Ubiquitin-activating enzyme E1, SCCH domain"/>
    <property type="match status" value="1"/>
</dbReference>
<evidence type="ECO:0000256" key="1">
    <source>
        <dbReference type="ARBA" id="ARBA00000488"/>
    </source>
</evidence>
<evidence type="ECO:0000256" key="8">
    <source>
        <dbReference type="ARBA" id="ARBA00022840"/>
    </source>
</evidence>
<evidence type="ECO:0000313" key="10">
    <source>
        <dbReference type="EMBL" id="CBK20722.2"/>
    </source>
</evidence>
<dbReference type="GO" id="GO:0005524">
    <property type="term" value="F:ATP binding"/>
    <property type="evidence" value="ECO:0007669"/>
    <property type="project" value="UniProtKB-KW"/>
</dbReference>